<dbReference type="InParanoid" id="A0A194X0D6"/>
<feature type="region of interest" description="Disordered" evidence="1">
    <location>
        <begin position="293"/>
        <end position="327"/>
    </location>
</feature>
<proteinExistence type="predicted"/>
<evidence type="ECO:0000256" key="1">
    <source>
        <dbReference type="SAM" id="MobiDB-lite"/>
    </source>
</evidence>
<keyword evidence="3" id="KW-1185">Reference proteome</keyword>
<feature type="region of interest" description="Disordered" evidence="1">
    <location>
        <begin position="1"/>
        <end position="24"/>
    </location>
</feature>
<dbReference type="GeneID" id="28822975"/>
<feature type="compositionally biased region" description="Basic residues" evidence="1">
    <location>
        <begin position="677"/>
        <end position="692"/>
    </location>
</feature>
<evidence type="ECO:0000313" key="3">
    <source>
        <dbReference type="Proteomes" id="UP000070700"/>
    </source>
</evidence>
<dbReference type="RefSeq" id="XP_018068016.1">
    <property type="nucleotide sequence ID" value="XM_018213249.1"/>
</dbReference>
<accession>A0A194X0D6</accession>
<dbReference type="OrthoDB" id="25129at2759"/>
<evidence type="ECO:0000313" key="2">
    <source>
        <dbReference type="EMBL" id="KUJ13661.1"/>
    </source>
</evidence>
<dbReference type="KEGG" id="psco:LY89DRAFT_671959"/>
<feature type="compositionally biased region" description="Polar residues" evidence="1">
    <location>
        <begin position="711"/>
        <end position="721"/>
    </location>
</feature>
<sequence length="1433" mass="160968">MATHSPEDSSDDEKLTAELEQSTSIHSNDFPEVFVTVRELSSDECSDIIVTPNPAGSTSLIISIEPPPDGGEEESKPPEANGWVSLPFLVRGIEDPKERVDLFEVWRYMITSDVTSEVKSRQDQIWRMEMEEKLEWMAIEDRSLSDMLDLVLAMESNVSARDALILVFEAIARVDKDELDWMNRQQVEAEIEEDNSREIHETSGVDSAGEEAFPVQETDDDVFQASLEKEIHEAVLSLERVASIASDIVEEEKLEVKNLSSSDERREGSDNLRIQLMVKIYQQETGKLADVEEQDDAAETKVGNPVEATPQQNLHESHAVESPNDLTDTSLREVDKARINDDAPESVQDAVTRSLNEVLELGNSDDKSIHIIHKDGGHAKETRPHIQNDSNENIKGDSPDNEKAEFDICDTIDEGGSEKPFDPDETLEELDSDEGENTTHVDTKYTLSEHIEVIPPDEKAMSTAIEQETDGPSHPIGEEDVESAMKPEELDELLDELLVEDKEACRGEIGESVATVHVQCDETCQAFMSLLSTMEELDLPPDKFCGLLAQVFPTVAESRAHESTEVLSKLGKSPAKGCLLKEETKESTKILIQNFTQSLEDLYEQVKAGLEERHSKRSPSADYEETTGSFFTGLSSLLKFGKLILQKEGSGETGVETIRSDLNSNQEVDNQNDKPSTKKKKPNNRKRKKKARNQSETSRLPAGLETLLKTPDQTSTIPESQTVHKKLIPLGRPIHSDESFGYKLFRGTLNKLVHRQLPVIIGHEAKVTRATYQRAATRAQSVLTELDHELGVESDEKKRHHGKFWELLDHHVYSKVYEELLAGSVFVNMDNENWPNTDAGIKKEPKDIFLEEKKSLLTIGGLLETSLELLCLSEPLGEYGGTKSHLNDWIDQYITPLRKEIEDVLCRLTMKMWLYGDEYWAFVLNKDGGNEFLADIARLPEIFKKAQNMTISALKEAWRQHAATNNFDIATNTFKFPISTLVQIRTIAIVRGLQSKVTDELEKKLSDHDALEEEEELTVFDIASYLKIAFPGEKWTYAMVRPCGLSDMFRATRVSSGQDQYNSCIIKWAPPCVPGLGTAGPAPHIRQDIETFALETFGSFPLKESETDEPWVAVPRLIKRSRKNSVLIMHDVGEFTTLWEVFTTMDTQHFQNLQFVIVGARLGMWFASLHATPLSRAKFYKVGANTKHSELTDLVRKHKVVPIEGYLQALGISDSQELGKRIVDDFDRELGGDFMVFAVGDASLETVLAGKLFGAFPRLAILDWDFSGPGRGINGDMAQLLAGVQSFWLSQIRMIEDVILARAMKEFTVGLLEYVDSMRKKGSTLVMVKSAQPEDYGPKKRRLPPKVATVLRSAFIAHGKELICLAWGYGYRCICCGVDKRESCEVRKRIVEHAAWFLRMAGRNENEFQGQNWKQICSNPQAKLLLNLVFSTV</sequence>
<reference evidence="2 3" key="1">
    <citation type="submission" date="2015-10" db="EMBL/GenBank/DDBJ databases">
        <title>Full genome of DAOMC 229536 Phialocephala scopiformis, a fungal endophyte of spruce producing the potent anti-insectan compound rugulosin.</title>
        <authorList>
            <consortium name="DOE Joint Genome Institute"/>
            <person name="Walker A.K."/>
            <person name="Frasz S.L."/>
            <person name="Seifert K.A."/>
            <person name="Miller J.D."/>
            <person name="Mondo S.J."/>
            <person name="Labutti K."/>
            <person name="Lipzen A."/>
            <person name="Dockter R."/>
            <person name="Kennedy M."/>
            <person name="Grigoriev I.V."/>
            <person name="Spatafora J.W."/>
        </authorList>
    </citation>
    <scope>NUCLEOTIDE SEQUENCE [LARGE SCALE GENOMIC DNA]</scope>
    <source>
        <strain evidence="2 3">CBS 120377</strain>
    </source>
</reference>
<feature type="compositionally biased region" description="Basic and acidic residues" evidence="1">
    <location>
        <begin position="194"/>
        <end position="203"/>
    </location>
</feature>
<feature type="region of interest" description="Disordered" evidence="1">
    <location>
        <begin position="658"/>
        <end position="721"/>
    </location>
</feature>
<protein>
    <submittedName>
        <fullName evidence="2">Uncharacterized protein</fullName>
    </submittedName>
</protein>
<feature type="compositionally biased region" description="Polar residues" evidence="1">
    <location>
        <begin position="660"/>
        <end position="669"/>
    </location>
</feature>
<name>A0A194X0D6_MOLSC</name>
<feature type="compositionally biased region" description="Acidic residues" evidence="1">
    <location>
        <begin position="423"/>
        <end position="436"/>
    </location>
</feature>
<dbReference type="Proteomes" id="UP000070700">
    <property type="component" value="Unassembled WGS sequence"/>
</dbReference>
<gene>
    <name evidence="2" type="ORF">LY89DRAFT_671959</name>
</gene>
<dbReference type="EMBL" id="KQ947421">
    <property type="protein sequence ID" value="KUJ13661.1"/>
    <property type="molecule type" value="Genomic_DNA"/>
</dbReference>
<feature type="region of interest" description="Disordered" evidence="1">
    <location>
        <begin position="375"/>
        <end position="440"/>
    </location>
</feature>
<dbReference type="Gene3D" id="3.30.200.20">
    <property type="entry name" value="Phosphorylase Kinase, domain 1"/>
    <property type="match status" value="1"/>
</dbReference>
<feature type="region of interest" description="Disordered" evidence="1">
    <location>
        <begin position="190"/>
        <end position="211"/>
    </location>
</feature>
<feature type="compositionally biased region" description="Basic and acidic residues" evidence="1">
    <location>
        <begin position="375"/>
        <end position="406"/>
    </location>
</feature>
<organism evidence="2 3">
    <name type="scientific">Mollisia scopiformis</name>
    <name type="common">Conifer needle endophyte fungus</name>
    <name type="synonym">Phialocephala scopiformis</name>
    <dbReference type="NCBI Taxonomy" id="149040"/>
    <lineage>
        <taxon>Eukaryota</taxon>
        <taxon>Fungi</taxon>
        <taxon>Dikarya</taxon>
        <taxon>Ascomycota</taxon>
        <taxon>Pezizomycotina</taxon>
        <taxon>Leotiomycetes</taxon>
        <taxon>Helotiales</taxon>
        <taxon>Mollisiaceae</taxon>
        <taxon>Mollisia</taxon>
    </lineage>
</organism>